<keyword evidence="1 4" id="KW-0378">Hydrolase</keyword>
<protein>
    <submittedName>
        <fullName evidence="6">Acyl transferase/acyl hydrolase/lysophospholipase</fullName>
    </submittedName>
</protein>
<dbReference type="GO" id="GO:0016020">
    <property type="term" value="C:membrane"/>
    <property type="evidence" value="ECO:0007669"/>
    <property type="project" value="TreeGrafter"/>
</dbReference>
<evidence type="ECO:0000313" key="7">
    <source>
        <dbReference type="Proteomes" id="UP000799770"/>
    </source>
</evidence>
<feature type="domain" description="PNPLA" evidence="5">
    <location>
        <begin position="1"/>
        <end position="243"/>
    </location>
</feature>
<feature type="active site" description="Nucleophile" evidence="4">
    <location>
        <position position="62"/>
    </location>
</feature>
<feature type="short sequence motif" description="GXSXG" evidence="4">
    <location>
        <begin position="60"/>
        <end position="64"/>
    </location>
</feature>
<accession>A0A6A5Z2Q8</accession>
<dbReference type="AlphaFoldDB" id="A0A6A5Z2Q8"/>
<dbReference type="EMBL" id="ML977327">
    <property type="protein sequence ID" value="KAF2113722.1"/>
    <property type="molecule type" value="Genomic_DNA"/>
</dbReference>
<evidence type="ECO:0000313" key="6">
    <source>
        <dbReference type="EMBL" id="KAF2113722.1"/>
    </source>
</evidence>
<feature type="active site" description="Proton acceptor" evidence="4">
    <location>
        <position position="230"/>
    </location>
</feature>
<evidence type="ECO:0000256" key="2">
    <source>
        <dbReference type="ARBA" id="ARBA00022963"/>
    </source>
</evidence>
<dbReference type="InterPro" id="IPR002641">
    <property type="entry name" value="PNPLA_dom"/>
</dbReference>
<gene>
    <name evidence="6" type="ORF">BDV96DRAFT_495943</name>
</gene>
<dbReference type="PROSITE" id="PS51635">
    <property type="entry name" value="PNPLA"/>
    <property type="match status" value="1"/>
</dbReference>
<sequence>LLADGGGIRGYVLLLILDELAHAISTYEIKLEAETCQCEHPSSFDPGLLRLSDYFDYIYGTSTGGITAVMLGRLNMTVKQSLEVYRGLSSTVFHRRQLVGYLPFATRYSSKNFEEASRQIVMKYCDGTDVFAKGTNQCHTYVHGSLLQLSKLTTRRICVTATHGGEHAYKPFLLRTHTSHLPSVPAPALQYNRESSKLPISGVLRATSAAPCFFKPYSITLNGKRIRFKDGGIRANNPSQVAWNEHQGQHKTNPALLLSIGTGQSEHPKDGFSAGGKPGHIREMVAIWRDIIDKYTSSEIIHQTMLGIAGGETSWYRRLNPSSGVGDIRLDELKRGLWTDPATGQKRYIPGGKTLSKMESGTREYLDRDFEGGYETSSPPMDAIHQIAEKLVRLRRAKMSVGVGVSCSHTDLVCSHD</sequence>
<dbReference type="OrthoDB" id="626167at2759"/>
<dbReference type="GO" id="GO:0047499">
    <property type="term" value="F:calcium-independent phospholipase A2 activity"/>
    <property type="evidence" value="ECO:0007669"/>
    <property type="project" value="TreeGrafter"/>
</dbReference>
<evidence type="ECO:0000256" key="1">
    <source>
        <dbReference type="ARBA" id="ARBA00022801"/>
    </source>
</evidence>
<dbReference type="GO" id="GO:0019369">
    <property type="term" value="P:arachidonate metabolic process"/>
    <property type="evidence" value="ECO:0007669"/>
    <property type="project" value="TreeGrafter"/>
</dbReference>
<feature type="short sequence motif" description="GXGXXG" evidence="4">
    <location>
        <begin position="5"/>
        <end position="10"/>
    </location>
</feature>
<dbReference type="GO" id="GO:0016042">
    <property type="term" value="P:lipid catabolic process"/>
    <property type="evidence" value="ECO:0007669"/>
    <property type="project" value="UniProtKB-UniRule"/>
</dbReference>
<dbReference type="Proteomes" id="UP000799770">
    <property type="component" value="Unassembled WGS sequence"/>
</dbReference>
<keyword evidence="6" id="KW-0808">Transferase</keyword>
<evidence type="ECO:0000259" key="5">
    <source>
        <dbReference type="PROSITE" id="PS51635"/>
    </source>
</evidence>
<evidence type="ECO:0000256" key="3">
    <source>
        <dbReference type="ARBA" id="ARBA00023098"/>
    </source>
</evidence>
<feature type="short sequence motif" description="DGA/G" evidence="4">
    <location>
        <begin position="230"/>
        <end position="232"/>
    </location>
</feature>
<dbReference type="Gene3D" id="3.40.1090.10">
    <property type="entry name" value="Cytosolic phospholipase A2 catalytic domain"/>
    <property type="match status" value="1"/>
</dbReference>
<keyword evidence="7" id="KW-1185">Reference proteome</keyword>
<dbReference type="PANTHER" id="PTHR24185:SF1">
    <property type="entry name" value="CALCIUM-INDEPENDENT PHOSPHOLIPASE A2-GAMMA"/>
    <property type="match status" value="1"/>
</dbReference>
<dbReference type="PANTHER" id="PTHR24185">
    <property type="entry name" value="CALCIUM-INDEPENDENT PHOSPHOLIPASE A2-GAMMA"/>
    <property type="match status" value="1"/>
</dbReference>
<name>A0A6A5Z2Q8_9PLEO</name>
<evidence type="ECO:0000256" key="4">
    <source>
        <dbReference type="PROSITE-ProRule" id="PRU01161"/>
    </source>
</evidence>
<reference evidence="6" key="1">
    <citation type="journal article" date="2020" name="Stud. Mycol.">
        <title>101 Dothideomycetes genomes: a test case for predicting lifestyles and emergence of pathogens.</title>
        <authorList>
            <person name="Haridas S."/>
            <person name="Albert R."/>
            <person name="Binder M."/>
            <person name="Bloem J."/>
            <person name="Labutti K."/>
            <person name="Salamov A."/>
            <person name="Andreopoulos B."/>
            <person name="Baker S."/>
            <person name="Barry K."/>
            <person name="Bills G."/>
            <person name="Bluhm B."/>
            <person name="Cannon C."/>
            <person name="Castanera R."/>
            <person name="Culley D."/>
            <person name="Daum C."/>
            <person name="Ezra D."/>
            <person name="Gonzalez J."/>
            <person name="Henrissat B."/>
            <person name="Kuo A."/>
            <person name="Liang C."/>
            <person name="Lipzen A."/>
            <person name="Lutzoni F."/>
            <person name="Magnuson J."/>
            <person name="Mondo S."/>
            <person name="Nolan M."/>
            <person name="Ohm R."/>
            <person name="Pangilinan J."/>
            <person name="Park H.-J."/>
            <person name="Ramirez L."/>
            <person name="Alfaro M."/>
            <person name="Sun H."/>
            <person name="Tritt A."/>
            <person name="Yoshinaga Y."/>
            <person name="Zwiers L.-H."/>
            <person name="Turgeon B."/>
            <person name="Goodwin S."/>
            <person name="Spatafora J."/>
            <person name="Crous P."/>
            <person name="Grigoriev I."/>
        </authorList>
    </citation>
    <scope>NUCLEOTIDE SEQUENCE</scope>
    <source>
        <strain evidence="6">CBS 627.86</strain>
    </source>
</reference>
<dbReference type="GO" id="GO:0016740">
    <property type="term" value="F:transferase activity"/>
    <property type="evidence" value="ECO:0007669"/>
    <property type="project" value="UniProtKB-KW"/>
</dbReference>
<dbReference type="GO" id="GO:0046486">
    <property type="term" value="P:glycerolipid metabolic process"/>
    <property type="evidence" value="ECO:0007669"/>
    <property type="project" value="UniProtKB-ARBA"/>
</dbReference>
<dbReference type="SUPFAM" id="SSF52151">
    <property type="entry name" value="FabD/lysophospholipase-like"/>
    <property type="match status" value="1"/>
</dbReference>
<keyword evidence="2 4" id="KW-0442">Lipid degradation</keyword>
<organism evidence="6 7">
    <name type="scientific">Lophiotrema nucula</name>
    <dbReference type="NCBI Taxonomy" id="690887"/>
    <lineage>
        <taxon>Eukaryota</taxon>
        <taxon>Fungi</taxon>
        <taxon>Dikarya</taxon>
        <taxon>Ascomycota</taxon>
        <taxon>Pezizomycotina</taxon>
        <taxon>Dothideomycetes</taxon>
        <taxon>Pleosporomycetidae</taxon>
        <taxon>Pleosporales</taxon>
        <taxon>Lophiotremataceae</taxon>
        <taxon>Lophiotrema</taxon>
    </lineage>
</organism>
<proteinExistence type="predicted"/>
<keyword evidence="3 4" id="KW-0443">Lipid metabolism</keyword>
<dbReference type="InterPro" id="IPR016035">
    <property type="entry name" value="Acyl_Trfase/lysoPLipase"/>
</dbReference>
<feature type="non-terminal residue" evidence="6">
    <location>
        <position position="1"/>
    </location>
</feature>
<dbReference type="Pfam" id="PF01734">
    <property type="entry name" value="Patatin"/>
    <property type="match status" value="1"/>
</dbReference>